<protein>
    <submittedName>
        <fullName evidence="1">Uncharacterized protein</fullName>
    </submittedName>
</protein>
<reference evidence="1" key="1">
    <citation type="submission" date="2014-09" db="EMBL/GenBank/DDBJ databases">
        <authorList>
            <person name="Magalhaes I.L.F."/>
            <person name="Oliveira U."/>
            <person name="Santos F.R."/>
            <person name="Vidigal T.H.D.A."/>
            <person name="Brescovit A.D."/>
            <person name="Santos A.J."/>
        </authorList>
    </citation>
    <scope>NUCLEOTIDE SEQUENCE</scope>
    <source>
        <tissue evidence="1">Shoot tissue taken approximately 20 cm above the soil surface</tissue>
    </source>
</reference>
<reference evidence="1" key="2">
    <citation type="journal article" date="2015" name="Data Brief">
        <title>Shoot transcriptome of the giant reed, Arundo donax.</title>
        <authorList>
            <person name="Barrero R.A."/>
            <person name="Guerrero F.D."/>
            <person name="Moolhuijzen P."/>
            <person name="Goolsby J.A."/>
            <person name="Tidwell J."/>
            <person name="Bellgard S.E."/>
            <person name="Bellgard M.I."/>
        </authorList>
    </citation>
    <scope>NUCLEOTIDE SEQUENCE</scope>
    <source>
        <tissue evidence="1">Shoot tissue taken approximately 20 cm above the soil surface</tissue>
    </source>
</reference>
<sequence length="23" mass="2555">MICKETFFLGKPITPQSCIPTSL</sequence>
<evidence type="ECO:0000313" key="1">
    <source>
        <dbReference type="EMBL" id="JAD25407.1"/>
    </source>
</evidence>
<proteinExistence type="predicted"/>
<dbReference type="AlphaFoldDB" id="A0A0A8YSG9"/>
<dbReference type="EMBL" id="GBRH01272488">
    <property type="protein sequence ID" value="JAD25407.1"/>
    <property type="molecule type" value="Transcribed_RNA"/>
</dbReference>
<name>A0A0A8YSG9_ARUDO</name>
<accession>A0A0A8YSG9</accession>
<organism evidence="1">
    <name type="scientific">Arundo donax</name>
    <name type="common">Giant reed</name>
    <name type="synonym">Donax arundinaceus</name>
    <dbReference type="NCBI Taxonomy" id="35708"/>
    <lineage>
        <taxon>Eukaryota</taxon>
        <taxon>Viridiplantae</taxon>
        <taxon>Streptophyta</taxon>
        <taxon>Embryophyta</taxon>
        <taxon>Tracheophyta</taxon>
        <taxon>Spermatophyta</taxon>
        <taxon>Magnoliopsida</taxon>
        <taxon>Liliopsida</taxon>
        <taxon>Poales</taxon>
        <taxon>Poaceae</taxon>
        <taxon>PACMAD clade</taxon>
        <taxon>Arundinoideae</taxon>
        <taxon>Arundineae</taxon>
        <taxon>Arundo</taxon>
    </lineage>
</organism>